<dbReference type="InterPro" id="IPR030678">
    <property type="entry name" value="Peptide/Ni-bd"/>
</dbReference>
<dbReference type="SUPFAM" id="SSF53850">
    <property type="entry name" value="Periplasmic binding protein-like II"/>
    <property type="match status" value="1"/>
</dbReference>
<accession>A0A2S5KWR9</accession>
<organism evidence="6 7">
    <name type="scientific">Proteobacteria bacterium 228</name>
    <dbReference type="NCBI Taxonomy" id="2083153"/>
    <lineage>
        <taxon>Bacteria</taxon>
        <taxon>Pseudomonadati</taxon>
        <taxon>Pseudomonadota</taxon>
    </lineage>
</organism>
<dbReference type="GO" id="GO:0030288">
    <property type="term" value="C:outer membrane-bounded periplasmic space"/>
    <property type="evidence" value="ECO:0007669"/>
    <property type="project" value="UniProtKB-ARBA"/>
</dbReference>
<dbReference type="PIRSF" id="PIRSF002741">
    <property type="entry name" value="MppA"/>
    <property type="match status" value="1"/>
</dbReference>
<sequence>MALLARVAVPLTLASTVLVFSHSAEASKDNDTLVFASDSEPENISPYHTGLREGVVLGRLAWDTLIYRDPRSGQYQPMLATDWSWEDSTHLLIHLRRGVTFHNGDGFSADDVVFTFNYILSPESKAVSRQNTDWMDHVEKVDDYSVRIVLKKPFPAAFEYLAGPTPIFPARYFKQVGLEGFSKAPVGTGPYVITKVISGQGVHLQRNDHYFADSPIPKPAISKIEFVVIPDADTRIAQLMTGAVDWIWRVPSDQAESMQAMPNLTVTGGETMRIGYLAMDSQGTSAADSPFKDLRVRQAVDYAINREGMAKELVRGGSRALYAPCYPSQFGCDLNAAVQYAYDPEKARSLLQLAGYADGFDTEIYAYRDRDLVEAVIGDLRKVGIRARLHFETFAALRNDQRAGKVPLAFQSWGSGAINDVSAIISAFFKGGADDIAKDADLLNWLSTADTSMDDKVRQENYRKAIQRITEQAYWAPLVTYSTNYAFSSDLNFTAYPDELPRFYEASWK</sequence>
<feature type="domain" description="Solute-binding protein family 5" evidence="5">
    <location>
        <begin position="75"/>
        <end position="431"/>
    </location>
</feature>
<reference evidence="6 7" key="1">
    <citation type="submission" date="2018-02" db="EMBL/GenBank/DDBJ databases">
        <title>novel marine gammaproteobacteria from coastal saline agro ecosystem.</title>
        <authorList>
            <person name="Krishnan R."/>
            <person name="Ramesh Kumar N."/>
        </authorList>
    </citation>
    <scope>NUCLEOTIDE SEQUENCE [LARGE SCALE GENOMIC DNA]</scope>
    <source>
        <strain evidence="6 7">228</strain>
    </source>
</reference>
<dbReference type="Gene3D" id="3.40.190.10">
    <property type="entry name" value="Periplasmic binding protein-like II"/>
    <property type="match status" value="1"/>
</dbReference>
<evidence type="ECO:0000313" key="7">
    <source>
        <dbReference type="Proteomes" id="UP000238196"/>
    </source>
</evidence>
<evidence type="ECO:0000256" key="2">
    <source>
        <dbReference type="ARBA" id="ARBA00022448"/>
    </source>
</evidence>
<dbReference type="InterPro" id="IPR000914">
    <property type="entry name" value="SBP_5_dom"/>
</dbReference>
<evidence type="ECO:0000313" key="6">
    <source>
        <dbReference type="EMBL" id="PPC79301.1"/>
    </source>
</evidence>
<dbReference type="EMBL" id="PRLP01000003">
    <property type="protein sequence ID" value="PPC79301.1"/>
    <property type="molecule type" value="Genomic_DNA"/>
</dbReference>
<evidence type="ECO:0000259" key="5">
    <source>
        <dbReference type="Pfam" id="PF00496"/>
    </source>
</evidence>
<keyword evidence="2" id="KW-0813">Transport</keyword>
<keyword evidence="3 4" id="KW-0732">Signal</keyword>
<dbReference type="PANTHER" id="PTHR30290">
    <property type="entry name" value="PERIPLASMIC BINDING COMPONENT OF ABC TRANSPORTER"/>
    <property type="match status" value="1"/>
</dbReference>
<dbReference type="InterPro" id="IPR039424">
    <property type="entry name" value="SBP_5"/>
</dbReference>
<dbReference type="Proteomes" id="UP000238196">
    <property type="component" value="Unassembled WGS sequence"/>
</dbReference>
<dbReference type="GO" id="GO:0043190">
    <property type="term" value="C:ATP-binding cassette (ABC) transporter complex"/>
    <property type="evidence" value="ECO:0007669"/>
    <property type="project" value="InterPro"/>
</dbReference>
<name>A0A2S5KWR9_9PROT</name>
<gene>
    <name evidence="6" type="ORF">C4K68_00935</name>
</gene>
<dbReference type="OrthoDB" id="9764591at2"/>
<dbReference type="GO" id="GO:0015833">
    <property type="term" value="P:peptide transport"/>
    <property type="evidence" value="ECO:0007669"/>
    <property type="project" value="TreeGrafter"/>
</dbReference>
<evidence type="ECO:0000256" key="4">
    <source>
        <dbReference type="SAM" id="SignalP"/>
    </source>
</evidence>
<protein>
    <submittedName>
        <fullName evidence="6">ABC transporter substrate-binding protein</fullName>
    </submittedName>
</protein>
<dbReference type="GO" id="GO:1904680">
    <property type="term" value="F:peptide transmembrane transporter activity"/>
    <property type="evidence" value="ECO:0007669"/>
    <property type="project" value="TreeGrafter"/>
</dbReference>
<feature type="signal peptide" evidence="4">
    <location>
        <begin position="1"/>
        <end position="26"/>
    </location>
</feature>
<dbReference type="Gene3D" id="3.10.105.10">
    <property type="entry name" value="Dipeptide-binding Protein, Domain 3"/>
    <property type="match status" value="1"/>
</dbReference>
<dbReference type="Pfam" id="PF00496">
    <property type="entry name" value="SBP_bac_5"/>
    <property type="match status" value="1"/>
</dbReference>
<evidence type="ECO:0000256" key="3">
    <source>
        <dbReference type="ARBA" id="ARBA00022729"/>
    </source>
</evidence>
<comment type="caution">
    <text evidence="6">The sequence shown here is derived from an EMBL/GenBank/DDBJ whole genome shotgun (WGS) entry which is preliminary data.</text>
</comment>
<proteinExistence type="inferred from homology"/>
<feature type="chain" id="PRO_5015437258" evidence="4">
    <location>
        <begin position="27"/>
        <end position="509"/>
    </location>
</feature>
<dbReference type="PANTHER" id="PTHR30290:SF9">
    <property type="entry name" value="OLIGOPEPTIDE-BINDING PROTEIN APPA"/>
    <property type="match status" value="1"/>
</dbReference>
<comment type="similarity">
    <text evidence="1">Belongs to the bacterial solute-binding protein 5 family.</text>
</comment>
<evidence type="ECO:0000256" key="1">
    <source>
        <dbReference type="ARBA" id="ARBA00005695"/>
    </source>
</evidence>
<dbReference type="CDD" id="cd08515">
    <property type="entry name" value="PBP2_NikA_DppA_OppA_like_10"/>
    <property type="match status" value="1"/>
</dbReference>
<dbReference type="AlphaFoldDB" id="A0A2S5KWR9"/>